<keyword evidence="6 13" id="KW-0573">Peptidoglycan synthesis</keyword>
<dbReference type="SUPFAM" id="SSF141523">
    <property type="entry name" value="L,D-transpeptidase catalytic domain-like"/>
    <property type="match status" value="1"/>
</dbReference>
<evidence type="ECO:0000256" key="6">
    <source>
        <dbReference type="ARBA" id="ARBA00022984"/>
    </source>
</evidence>
<dbReference type="FunFam" id="2.40.440.10:FF:000005">
    <property type="entry name" value="L,D-transpeptidase 2"/>
    <property type="match status" value="1"/>
</dbReference>
<feature type="active site" description="Nucleophile" evidence="13">
    <location>
        <position position="299"/>
    </location>
</feature>
<dbReference type="GO" id="GO:0008360">
    <property type="term" value="P:regulation of cell shape"/>
    <property type="evidence" value="ECO:0007669"/>
    <property type="project" value="UniProtKB-UniRule"/>
</dbReference>
<dbReference type="Proteomes" id="UP000619260">
    <property type="component" value="Unassembled WGS sequence"/>
</dbReference>
<feature type="domain" description="L,D-TPase catalytic" evidence="14">
    <location>
        <begin position="202"/>
        <end position="323"/>
    </location>
</feature>
<keyword evidence="5 13" id="KW-0133">Cell shape</keyword>
<dbReference type="EMBL" id="BOPF01000030">
    <property type="protein sequence ID" value="GIJ49729.1"/>
    <property type="molecule type" value="Genomic_DNA"/>
</dbReference>
<keyword evidence="9" id="KW-0449">Lipoprotein</keyword>
<keyword evidence="4" id="KW-0732">Signal</keyword>
<evidence type="ECO:0000256" key="7">
    <source>
        <dbReference type="ARBA" id="ARBA00023136"/>
    </source>
</evidence>
<evidence type="ECO:0000256" key="2">
    <source>
        <dbReference type="ARBA" id="ARBA00022475"/>
    </source>
</evidence>
<dbReference type="PANTHER" id="PTHR30582">
    <property type="entry name" value="L,D-TRANSPEPTIDASE"/>
    <property type="match status" value="1"/>
</dbReference>
<dbReference type="GO" id="GO:0071555">
    <property type="term" value="P:cell wall organization"/>
    <property type="evidence" value="ECO:0007669"/>
    <property type="project" value="UniProtKB-UniRule"/>
</dbReference>
<gene>
    <name evidence="15" type="ORF">Val02_66150</name>
</gene>
<dbReference type="InterPro" id="IPR050979">
    <property type="entry name" value="LD-transpeptidase"/>
</dbReference>
<dbReference type="PANTHER" id="PTHR30582:SF2">
    <property type="entry name" value="L,D-TRANSPEPTIDASE YCIB-RELATED"/>
    <property type="match status" value="1"/>
</dbReference>
<comment type="pathway">
    <text evidence="1 13">Cell wall biogenesis; peptidoglycan biosynthesis.</text>
</comment>
<keyword evidence="3" id="KW-0808">Transferase</keyword>
<dbReference type="CDD" id="cd16913">
    <property type="entry name" value="YkuD_like"/>
    <property type="match status" value="1"/>
</dbReference>
<keyword evidence="2" id="KW-1003">Cell membrane</keyword>
<organism evidence="15 16">
    <name type="scientific">Virgisporangium aliadipatigenens</name>
    <dbReference type="NCBI Taxonomy" id="741659"/>
    <lineage>
        <taxon>Bacteria</taxon>
        <taxon>Bacillati</taxon>
        <taxon>Actinomycetota</taxon>
        <taxon>Actinomycetes</taxon>
        <taxon>Micromonosporales</taxon>
        <taxon>Micromonosporaceae</taxon>
        <taxon>Virgisporangium</taxon>
    </lineage>
</organism>
<evidence type="ECO:0000256" key="1">
    <source>
        <dbReference type="ARBA" id="ARBA00004752"/>
    </source>
</evidence>
<comment type="pathway">
    <text evidence="12">Glycan biosynthesis.</text>
</comment>
<comment type="caution">
    <text evidence="15">The sequence shown here is derived from an EMBL/GenBank/DDBJ whole genome shotgun (WGS) entry which is preliminary data.</text>
</comment>
<dbReference type="Gene3D" id="2.60.40.3780">
    <property type="match status" value="1"/>
</dbReference>
<reference evidence="15" key="1">
    <citation type="submission" date="2021-01" db="EMBL/GenBank/DDBJ databases">
        <title>Whole genome shotgun sequence of Virgisporangium aliadipatigenens NBRC 105644.</title>
        <authorList>
            <person name="Komaki H."/>
            <person name="Tamura T."/>
        </authorList>
    </citation>
    <scope>NUCLEOTIDE SEQUENCE</scope>
    <source>
        <strain evidence="15">NBRC 105644</strain>
    </source>
</reference>
<keyword evidence="11 13" id="KW-0961">Cell wall biogenesis/degradation</keyword>
<dbReference type="PROSITE" id="PS52029">
    <property type="entry name" value="LD_TPASE"/>
    <property type="match status" value="1"/>
</dbReference>
<evidence type="ECO:0000256" key="3">
    <source>
        <dbReference type="ARBA" id="ARBA00022679"/>
    </source>
</evidence>
<proteinExistence type="predicted"/>
<dbReference type="GO" id="GO:0016746">
    <property type="term" value="F:acyltransferase activity"/>
    <property type="evidence" value="ECO:0007669"/>
    <property type="project" value="UniProtKB-KW"/>
</dbReference>
<evidence type="ECO:0000256" key="5">
    <source>
        <dbReference type="ARBA" id="ARBA00022960"/>
    </source>
</evidence>
<sequence>MPPFTFEVGPAAGTKGLPITTEVDTRVTGGTVASVTLTDDKGKAVEGELRADGSSWIPAKPLEFERTYSATVTAKGVRGESESKNTTFTTMARPGGGKVGSGLYLFNGQTYGTAMPVVVEFESDVPEASRAAVARRLLVKTTPEQPGRWHWHSPRMVLYRAEKYWQPGTTISVRSALSGLPIGSKYGDTDRSATVKIADRSIVIEVDNANKKMTVLKDGQPIKELPVSLGKPSTPSSSGHMVVMEKAEQTVFDTRATDGPNGYRVDIQYAQRLTWGGEYIHSAPWSVQQQGNTNVSHGCVNVSESNAQWLFQLTMIGDAVIVKGTERTLQKGNGWTAWDIPWDQYGV</sequence>
<evidence type="ECO:0000313" key="16">
    <source>
        <dbReference type="Proteomes" id="UP000619260"/>
    </source>
</evidence>
<evidence type="ECO:0000256" key="8">
    <source>
        <dbReference type="ARBA" id="ARBA00023139"/>
    </source>
</evidence>
<keyword evidence="7" id="KW-0472">Membrane</keyword>
<dbReference type="Pfam" id="PF17964">
    <property type="entry name" value="Big_10"/>
    <property type="match status" value="1"/>
</dbReference>
<dbReference type="Pfam" id="PF03734">
    <property type="entry name" value="YkuD"/>
    <property type="match status" value="1"/>
</dbReference>
<evidence type="ECO:0000256" key="4">
    <source>
        <dbReference type="ARBA" id="ARBA00022729"/>
    </source>
</evidence>
<dbReference type="InterPro" id="IPR038063">
    <property type="entry name" value="Transpep_catalytic_dom"/>
</dbReference>
<dbReference type="InterPro" id="IPR005490">
    <property type="entry name" value="LD_TPept_cat_dom"/>
</dbReference>
<evidence type="ECO:0000256" key="10">
    <source>
        <dbReference type="ARBA" id="ARBA00023315"/>
    </source>
</evidence>
<dbReference type="UniPathway" id="UPA00219"/>
<accession>A0A8J3YQ35</accession>
<dbReference type="Gene3D" id="2.60.40.3710">
    <property type="match status" value="1"/>
</dbReference>
<keyword evidence="8" id="KW-0564">Palmitate</keyword>
<evidence type="ECO:0000259" key="14">
    <source>
        <dbReference type="PROSITE" id="PS52029"/>
    </source>
</evidence>
<dbReference type="GO" id="GO:0071972">
    <property type="term" value="F:peptidoglycan L,D-transpeptidase activity"/>
    <property type="evidence" value="ECO:0007669"/>
    <property type="project" value="TreeGrafter"/>
</dbReference>
<feature type="active site" description="Proton donor/acceptor" evidence="13">
    <location>
        <position position="281"/>
    </location>
</feature>
<dbReference type="GO" id="GO:0005576">
    <property type="term" value="C:extracellular region"/>
    <property type="evidence" value="ECO:0007669"/>
    <property type="project" value="TreeGrafter"/>
</dbReference>
<evidence type="ECO:0000256" key="13">
    <source>
        <dbReference type="PROSITE-ProRule" id="PRU01373"/>
    </source>
</evidence>
<protein>
    <recommendedName>
        <fullName evidence="14">L,D-TPase catalytic domain-containing protein</fullName>
    </recommendedName>
</protein>
<keyword evidence="16" id="KW-1185">Reference proteome</keyword>
<name>A0A8J3YQ35_9ACTN</name>
<keyword evidence="10" id="KW-0012">Acyltransferase</keyword>
<evidence type="ECO:0000256" key="9">
    <source>
        <dbReference type="ARBA" id="ARBA00023288"/>
    </source>
</evidence>
<evidence type="ECO:0000256" key="12">
    <source>
        <dbReference type="ARBA" id="ARBA00060592"/>
    </source>
</evidence>
<dbReference type="Gene3D" id="2.40.440.10">
    <property type="entry name" value="L,D-transpeptidase catalytic domain-like"/>
    <property type="match status" value="1"/>
</dbReference>
<dbReference type="AlphaFoldDB" id="A0A8J3YQ35"/>
<evidence type="ECO:0000256" key="11">
    <source>
        <dbReference type="ARBA" id="ARBA00023316"/>
    </source>
</evidence>
<evidence type="ECO:0000313" key="15">
    <source>
        <dbReference type="EMBL" id="GIJ49729.1"/>
    </source>
</evidence>
<dbReference type="GO" id="GO:0018104">
    <property type="term" value="P:peptidoglycan-protein cross-linking"/>
    <property type="evidence" value="ECO:0007669"/>
    <property type="project" value="TreeGrafter"/>
</dbReference>
<dbReference type="InterPro" id="IPR041280">
    <property type="entry name" value="Big_10"/>
</dbReference>